<dbReference type="Proteomes" id="UP000692954">
    <property type="component" value="Unassembled WGS sequence"/>
</dbReference>
<sequence>MGNSKCDFHFELMYETGKYVKKDVQKTIKRYQKAAQMQCQEARDLLKQNRQQCYMMIQQLKYCYSCYKQKCHHESYTYDLKSFNHSRGKKNQLIKHSIQILILRYGLRQNDQDSCYLMQLNILILKIIFKNQAFIIDLYANDYFYKIMLDSSSLQIIMQIQSKYFYSNHYYDNFNKFLLILNKYTVQMFQIIE</sequence>
<reference evidence="1" key="1">
    <citation type="submission" date="2021-01" db="EMBL/GenBank/DDBJ databases">
        <authorList>
            <consortium name="Genoscope - CEA"/>
            <person name="William W."/>
        </authorList>
    </citation>
    <scope>NUCLEOTIDE SEQUENCE</scope>
</reference>
<evidence type="ECO:0000313" key="1">
    <source>
        <dbReference type="EMBL" id="CAD8104926.1"/>
    </source>
</evidence>
<organism evidence="1 2">
    <name type="scientific">Paramecium sonneborni</name>
    <dbReference type="NCBI Taxonomy" id="65129"/>
    <lineage>
        <taxon>Eukaryota</taxon>
        <taxon>Sar</taxon>
        <taxon>Alveolata</taxon>
        <taxon>Ciliophora</taxon>
        <taxon>Intramacronucleata</taxon>
        <taxon>Oligohymenophorea</taxon>
        <taxon>Peniculida</taxon>
        <taxon>Parameciidae</taxon>
        <taxon>Paramecium</taxon>
    </lineage>
</organism>
<protein>
    <submittedName>
        <fullName evidence="1">Uncharacterized protein</fullName>
    </submittedName>
</protein>
<name>A0A8S1PPF5_9CILI</name>
<comment type="caution">
    <text evidence="1">The sequence shown here is derived from an EMBL/GenBank/DDBJ whole genome shotgun (WGS) entry which is preliminary data.</text>
</comment>
<dbReference type="EMBL" id="CAJJDN010000083">
    <property type="protein sequence ID" value="CAD8104926.1"/>
    <property type="molecule type" value="Genomic_DNA"/>
</dbReference>
<accession>A0A8S1PPF5</accession>
<dbReference type="AlphaFoldDB" id="A0A8S1PPF5"/>
<gene>
    <name evidence="1" type="ORF">PSON_ATCC_30995.1.T0830089</name>
</gene>
<keyword evidence="2" id="KW-1185">Reference proteome</keyword>
<evidence type="ECO:0000313" key="2">
    <source>
        <dbReference type="Proteomes" id="UP000692954"/>
    </source>
</evidence>
<proteinExistence type="predicted"/>